<keyword evidence="2" id="KW-0812">Transmembrane</keyword>
<feature type="domain" description="Peptidase M56" evidence="3">
    <location>
        <begin position="160"/>
        <end position="252"/>
    </location>
</feature>
<sequence length="516" mass="57938">MVTYLLKSTACLLVFYLFYHFVLERQTNHSFKRYYLLASLVAGLVIPVIPMVRTVALLSPTFVNWVADAGGTENLSGPGAWEATAPAIGWMGYLLGGSLFGVAFVRNLIRLVRKTRKNPRLSGPDHTKVLLSRNEPPHTFFRYLFLFGPAYERGEIPEGILAHEAAHIRQRHSLDLLFMELACLVFWFHPVIWLYRRAVRLNHEFLADREVLRSGHSRKDYQRLLLVITQSSNQPACTHAFHYSSIKKRIIVMKNSTSHSRKWLTCLVLLPLSALLFFSFSDRKTEYLPAGDILEIPPPDTAFPELRGDVPAELPGVSALSGEPRSIQQGATRAEMREYERLARKYNEMLRGDDIHIIGDEVSLMKQIYAKMSDKQRADTEPFPELPPPPPAPDPHPVPAPHSARSPQPAQQAHPPQPAQPAKPRNGEQQEIREVPPPPPAPSAHGTRPGATPPPPPPPPDPEEHLRELASQGADFFYRNQAIPSEKALELFRAGEVNRIQVRNSDGGTPQVYLAE</sequence>
<dbReference type="STRING" id="313596.RB2501_04035"/>
<protein>
    <recommendedName>
        <fullName evidence="3">Peptidase M56 domain-containing protein</fullName>
    </recommendedName>
</protein>
<evidence type="ECO:0000259" key="3">
    <source>
        <dbReference type="Pfam" id="PF05569"/>
    </source>
</evidence>
<keyword evidence="2" id="KW-1133">Transmembrane helix</keyword>
<feature type="compositionally biased region" description="Pro residues" evidence="1">
    <location>
        <begin position="384"/>
        <end position="400"/>
    </location>
</feature>
<dbReference type="PANTHER" id="PTHR34978">
    <property type="entry name" value="POSSIBLE SENSOR-TRANSDUCER PROTEIN BLAR"/>
    <property type="match status" value="1"/>
</dbReference>
<dbReference type="Proteomes" id="UP000009049">
    <property type="component" value="Chromosome"/>
</dbReference>
<evidence type="ECO:0000313" key="5">
    <source>
        <dbReference type="Proteomes" id="UP000009049"/>
    </source>
</evidence>
<feature type="transmembrane region" description="Helical" evidence="2">
    <location>
        <begin position="87"/>
        <end position="109"/>
    </location>
</feature>
<dbReference type="RefSeq" id="WP_012813730.1">
    <property type="nucleotide sequence ID" value="NC_013222.1"/>
</dbReference>
<dbReference type="eggNOG" id="COG4219">
    <property type="taxonomic scope" value="Bacteria"/>
</dbReference>
<feature type="region of interest" description="Disordered" evidence="1">
    <location>
        <begin position="373"/>
        <end position="473"/>
    </location>
</feature>
<dbReference type="CDD" id="cd07341">
    <property type="entry name" value="M56_BlaR1_MecR1_like"/>
    <property type="match status" value="1"/>
</dbReference>
<feature type="compositionally biased region" description="Basic and acidic residues" evidence="1">
    <location>
        <begin position="425"/>
        <end position="434"/>
    </location>
</feature>
<feature type="transmembrane region" description="Helical" evidence="2">
    <location>
        <begin position="6"/>
        <end position="22"/>
    </location>
</feature>
<feature type="transmembrane region" description="Helical" evidence="2">
    <location>
        <begin position="34"/>
        <end position="52"/>
    </location>
</feature>
<feature type="compositionally biased region" description="Pro residues" evidence="1">
    <location>
        <begin position="451"/>
        <end position="460"/>
    </location>
</feature>
<dbReference type="InterPro" id="IPR008756">
    <property type="entry name" value="Peptidase_M56"/>
</dbReference>
<feature type="transmembrane region" description="Helical" evidence="2">
    <location>
        <begin position="176"/>
        <end position="195"/>
    </location>
</feature>
<dbReference type="OrthoDB" id="1522859at2"/>
<organism evidence="4 5">
    <name type="scientific">Robiginitalea biformata (strain ATCC BAA-864 / DSM 15991 / KCTC 12146 / HTCC2501)</name>
    <dbReference type="NCBI Taxonomy" id="313596"/>
    <lineage>
        <taxon>Bacteria</taxon>
        <taxon>Pseudomonadati</taxon>
        <taxon>Bacteroidota</taxon>
        <taxon>Flavobacteriia</taxon>
        <taxon>Flavobacteriales</taxon>
        <taxon>Flavobacteriaceae</taxon>
        <taxon>Robiginitalea</taxon>
    </lineage>
</organism>
<dbReference type="EMBL" id="CP001712">
    <property type="protein sequence ID" value="EAR16035.1"/>
    <property type="molecule type" value="Genomic_DNA"/>
</dbReference>
<dbReference type="AlphaFoldDB" id="A4CGH7"/>
<reference evidence="4 5" key="1">
    <citation type="journal article" date="2009" name="J. Bacteriol.">
        <title>Complete genome sequence of Robiginitalea biformata HTCC2501.</title>
        <authorList>
            <person name="Oh H.M."/>
            <person name="Giovannoni S.J."/>
            <person name="Lee K."/>
            <person name="Ferriera S."/>
            <person name="Johnson J."/>
            <person name="Cho J.C."/>
        </authorList>
    </citation>
    <scope>NUCLEOTIDE SEQUENCE [LARGE SCALE GENOMIC DNA]</scope>
    <source>
        <strain evidence="5">ATCC BAA-864 / HTCC2501 / KCTC 12146</strain>
    </source>
</reference>
<proteinExistence type="predicted"/>
<keyword evidence="5" id="KW-1185">Reference proteome</keyword>
<evidence type="ECO:0000256" key="2">
    <source>
        <dbReference type="SAM" id="Phobius"/>
    </source>
</evidence>
<accession>A4CGH7</accession>
<dbReference type="HOGENOM" id="CLU_013798_0_0_10"/>
<evidence type="ECO:0000313" key="4">
    <source>
        <dbReference type="EMBL" id="EAR16035.1"/>
    </source>
</evidence>
<evidence type="ECO:0000256" key="1">
    <source>
        <dbReference type="SAM" id="MobiDB-lite"/>
    </source>
</evidence>
<dbReference type="PANTHER" id="PTHR34978:SF3">
    <property type="entry name" value="SLR0241 PROTEIN"/>
    <property type="match status" value="1"/>
</dbReference>
<gene>
    <name evidence="4" type="ordered locus">RB2501_04035</name>
</gene>
<dbReference type="KEGG" id="rbi:RB2501_04035"/>
<feature type="compositionally biased region" description="Low complexity" evidence="1">
    <location>
        <begin position="401"/>
        <end position="414"/>
    </location>
</feature>
<dbReference type="Pfam" id="PF05569">
    <property type="entry name" value="Peptidase_M56"/>
    <property type="match status" value="1"/>
</dbReference>
<keyword evidence="2" id="KW-0472">Membrane</keyword>
<dbReference type="InterPro" id="IPR052173">
    <property type="entry name" value="Beta-lactam_resp_regulator"/>
</dbReference>
<name>A4CGH7_ROBBH</name>